<dbReference type="Proteomes" id="UP001366503">
    <property type="component" value="Unassembled WGS sequence"/>
</dbReference>
<keyword evidence="1" id="KW-0472">Membrane</keyword>
<keyword evidence="1" id="KW-0812">Transmembrane</keyword>
<feature type="transmembrane region" description="Helical" evidence="1">
    <location>
        <begin position="28"/>
        <end position="55"/>
    </location>
</feature>
<evidence type="ECO:0008006" key="4">
    <source>
        <dbReference type="Google" id="ProtNLM"/>
    </source>
</evidence>
<keyword evidence="1" id="KW-1133">Transmembrane helix</keyword>
<proteinExistence type="predicted"/>
<comment type="caution">
    <text evidence="2">The sequence shown here is derived from an EMBL/GenBank/DDBJ whole genome shotgun (WGS) entry which is preliminary data.</text>
</comment>
<accession>A0ABU8K802</accession>
<name>A0ABU8K802_9HYPH</name>
<organism evidence="2 3">
    <name type="scientific">Mesorhizobium argentiipisi</name>
    <dbReference type="NCBI Taxonomy" id="3015175"/>
    <lineage>
        <taxon>Bacteria</taxon>
        <taxon>Pseudomonadati</taxon>
        <taxon>Pseudomonadota</taxon>
        <taxon>Alphaproteobacteria</taxon>
        <taxon>Hyphomicrobiales</taxon>
        <taxon>Phyllobacteriaceae</taxon>
        <taxon>Mesorhizobium</taxon>
    </lineage>
</organism>
<reference evidence="2 3" key="1">
    <citation type="submission" date="2022-12" db="EMBL/GenBank/DDBJ databases">
        <authorList>
            <person name="Muema E."/>
        </authorList>
    </citation>
    <scope>NUCLEOTIDE SEQUENCE [LARGE SCALE GENOMIC DNA]</scope>
    <source>
        <strain evidence="3">1330</strain>
    </source>
</reference>
<evidence type="ECO:0000313" key="2">
    <source>
        <dbReference type="EMBL" id="MEI9401878.1"/>
    </source>
</evidence>
<keyword evidence="3" id="KW-1185">Reference proteome</keyword>
<sequence>MPLRMFCVALAVVLSINALIFYLLSHSIRAVIVNTLASSLIFQVGYFASVLFLIWRSGRPAQLDKHFDAGKVSRRQLPPCRKDEK</sequence>
<dbReference type="RefSeq" id="WP_337092209.1">
    <property type="nucleotide sequence ID" value="NZ_JAPYKO010000003.1"/>
</dbReference>
<evidence type="ECO:0000256" key="1">
    <source>
        <dbReference type="SAM" id="Phobius"/>
    </source>
</evidence>
<dbReference type="Pfam" id="PF11089">
    <property type="entry name" value="SyrA"/>
    <property type="match status" value="1"/>
</dbReference>
<dbReference type="InterPro" id="IPR024239">
    <property type="entry name" value="SyrA"/>
</dbReference>
<dbReference type="EMBL" id="JAPYKO010000003">
    <property type="protein sequence ID" value="MEI9401878.1"/>
    <property type="molecule type" value="Genomic_DNA"/>
</dbReference>
<evidence type="ECO:0000313" key="3">
    <source>
        <dbReference type="Proteomes" id="UP001366503"/>
    </source>
</evidence>
<protein>
    <recommendedName>
        <fullName evidence="4">Exopolysaccharide production repressor protein exox</fullName>
    </recommendedName>
</protein>
<gene>
    <name evidence="2" type="ORF">O7A05_06755</name>
</gene>